<dbReference type="GO" id="GO:0005524">
    <property type="term" value="F:ATP binding"/>
    <property type="evidence" value="ECO:0007669"/>
    <property type="project" value="UniProtKB-UniRule"/>
</dbReference>
<feature type="transmembrane region" description="Helical" evidence="11">
    <location>
        <begin position="814"/>
        <end position="835"/>
    </location>
</feature>
<feature type="transmembrane region" description="Helical" evidence="11">
    <location>
        <begin position="460"/>
        <end position="480"/>
    </location>
</feature>
<evidence type="ECO:0000256" key="9">
    <source>
        <dbReference type="ARBA" id="ARBA00039103"/>
    </source>
</evidence>
<proteinExistence type="inferred from homology"/>
<dbReference type="InterPro" id="IPR027256">
    <property type="entry name" value="P-typ_ATPase_IB"/>
</dbReference>
<feature type="transmembrane region" description="Helical" evidence="11">
    <location>
        <begin position="233"/>
        <end position="253"/>
    </location>
</feature>
<dbReference type="PANTHER" id="PTHR48085">
    <property type="entry name" value="CADMIUM/ZINC-TRANSPORTING ATPASE HMA2-RELATED"/>
    <property type="match status" value="1"/>
</dbReference>
<dbReference type="GO" id="GO:0016887">
    <property type="term" value="F:ATP hydrolysis activity"/>
    <property type="evidence" value="ECO:0007669"/>
    <property type="project" value="InterPro"/>
</dbReference>
<dbReference type="InterPro" id="IPR051014">
    <property type="entry name" value="Cation_Transport_ATPase_IB"/>
</dbReference>
<feature type="transmembrane region" description="Helical" evidence="11">
    <location>
        <begin position="291"/>
        <end position="317"/>
    </location>
</feature>
<dbReference type="GO" id="GO:0005886">
    <property type="term" value="C:plasma membrane"/>
    <property type="evidence" value="ECO:0007669"/>
    <property type="project" value="UniProtKB-SubCell"/>
</dbReference>
<dbReference type="Pfam" id="PF00702">
    <property type="entry name" value="Hydrolase"/>
    <property type="match status" value="1"/>
</dbReference>
<dbReference type="InterPro" id="IPR008250">
    <property type="entry name" value="ATPase_P-typ_transduc_dom_A_sf"/>
</dbReference>
<evidence type="ECO:0000256" key="12">
    <source>
        <dbReference type="SAM" id="MobiDB-lite"/>
    </source>
</evidence>
<dbReference type="EMBL" id="QGDI01000001">
    <property type="protein sequence ID" value="PWJ15411.1"/>
    <property type="molecule type" value="Genomic_DNA"/>
</dbReference>
<dbReference type="GO" id="GO:0046872">
    <property type="term" value="F:metal ion binding"/>
    <property type="evidence" value="ECO:0007669"/>
    <property type="project" value="UniProtKB-KW"/>
</dbReference>
<evidence type="ECO:0000256" key="5">
    <source>
        <dbReference type="ARBA" id="ARBA00022741"/>
    </source>
</evidence>
<keyword evidence="7 11" id="KW-1133">Transmembrane helix</keyword>
<evidence type="ECO:0000256" key="8">
    <source>
        <dbReference type="ARBA" id="ARBA00023136"/>
    </source>
</evidence>
<evidence type="ECO:0000256" key="6">
    <source>
        <dbReference type="ARBA" id="ARBA00022840"/>
    </source>
</evidence>
<evidence type="ECO:0000256" key="7">
    <source>
        <dbReference type="ARBA" id="ARBA00022989"/>
    </source>
</evidence>
<evidence type="ECO:0000259" key="13">
    <source>
        <dbReference type="PROSITE" id="PS50846"/>
    </source>
</evidence>
<dbReference type="Gene3D" id="2.70.150.10">
    <property type="entry name" value="Calcium-transporting ATPase, cytoplasmic transduction domain A"/>
    <property type="match status" value="1"/>
</dbReference>
<keyword evidence="8 11" id="KW-0472">Membrane</keyword>
<dbReference type="AlphaFoldDB" id="A0A315Y412"/>
<comment type="caution">
    <text evidence="14">The sequence shown here is derived from an EMBL/GenBank/DDBJ whole genome shotgun (WGS) entry which is preliminary data.</text>
</comment>
<name>A0A315Y412_RUMFL</name>
<evidence type="ECO:0000256" key="3">
    <source>
        <dbReference type="ARBA" id="ARBA00022539"/>
    </source>
</evidence>
<dbReference type="Proteomes" id="UP000245720">
    <property type="component" value="Unassembled WGS sequence"/>
</dbReference>
<comment type="similarity">
    <text evidence="2 11">Belongs to the cation transport ATPase (P-type) (TC 3.A.3) family. Type IB subfamily.</text>
</comment>
<dbReference type="Pfam" id="PF00122">
    <property type="entry name" value="E1-E2_ATPase"/>
    <property type="match status" value="1"/>
</dbReference>
<comment type="subcellular location">
    <subcellularLocation>
        <location evidence="11">Cell membrane</location>
    </subcellularLocation>
    <subcellularLocation>
        <location evidence="1">Membrane</location>
        <topology evidence="1">Multi-pass membrane protein</topology>
    </subcellularLocation>
</comment>
<dbReference type="InterPro" id="IPR006121">
    <property type="entry name" value="HMA_dom"/>
</dbReference>
<feature type="domain" description="HMA" evidence="13">
    <location>
        <begin position="1"/>
        <end position="63"/>
    </location>
</feature>
<feature type="region of interest" description="Disordered" evidence="12">
    <location>
        <begin position="207"/>
        <end position="226"/>
    </location>
</feature>
<dbReference type="Gene3D" id="3.30.70.100">
    <property type="match status" value="2"/>
</dbReference>
<dbReference type="NCBIfam" id="TIGR01512">
    <property type="entry name" value="ATPase-IB2_Cd"/>
    <property type="match status" value="1"/>
</dbReference>
<evidence type="ECO:0000256" key="1">
    <source>
        <dbReference type="ARBA" id="ARBA00004141"/>
    </source>
</evidence>
<dbReference type="PRINTS" id="PR00941">
    <property type="entry name" value="CDATPASE"/>
</dbReference>
<feature type="transmembrane region" description="Helical" evidence="11">
    <location>
        <begin position="260"/>
        <end position="279"/>
    </location>
</feature>
<sequence>MEKYFSISNLDCAHCGAKIEEAIGKLEGIESAVLNFPMKKFKIKGDLTDELIAKINEVANSIEAGVVIAAMEEAHHHSRRHEHEHEHHHHDEECGCGHDHEHEHEHHHHHHEECGCGHDHEHEHEHHHRDISGDEFTIENLDCANCGAKIEAAISKLDGVESAVLNFPMKKFRIKGNITDELLEKINQVANSIEAGVVIAPVSKLHSHAEHEEHETEHTHSHSEKRESLKKDIIPLIIGIVIFAAAVISGKLLDIKPLTIALYVAAYLILGYNVLIATFKNLKNKKFFDENFLMTVATIGAFALGEYAEAVGVVLFFRIGELFENYAVSRSRKAITDVAGLKVEEADVLIDGEFKRIHSDEIEVGDILRIKAGERIAADGIVESGESRIDTSAVNGEPVPLTVRKGDEVLSGCINLSDTFTLKATAAASDSMISKIAQAVEDASATKPKIDRFITRFAKIYTPIVIAIAVLTAVVPSLITGNWSKWIYSALTFLVISCPCALVLSVPLAYFSGIGAASKLGILFKGGNAIEALGKIKAVAFDKAGTLTNGSFSVTEVKSYGKLGEKELLSICGSCEQSSTHPVAESIVDYCRQNDSRLFTAEKTTEIAGRGVSAVMDGRNILCGNERLMSENNISVPKEETPLGSIVYIAVNGEIQGRIVVSDTVKKTSADAVSQLRQMGIATAMLTGDKNDNAQAMAKQLGVDSAKGDLLPDGKLAEIERIRKENGSVMFVGDGFNDGPVLAGADVGGAMHSGSDLALEAADAVFMNSEPDSVVKAKKIADKTLRISYENIIFALAVKAAVLVLGLIGHPNMWLAVFADSGTAMLLILNSIRVLNIRKYK</sequence>
<evidence type="ECO:0000256" key="11">
    <source>
        <dbReference type="RuleBase" id="RU362081"/>
    </source>
</evidence>
<evidence type="ECO:0000313" key="14">
    <source>
        <dbReference type="EMBL" id="PWJ15411.1"/>
    </source>
</evidence>
<evidence type="ECO:0000256" key="2">
    <source>
        <dbReference type="ARBA" id="ARBA00006024"/>
    </source>
</evidence>
<dbReference type="PRINTS" id="PR00119">
    <property type="entry name" value="CATATPASE"/>
</dbReference>
<organism evidence="14 15">
    <name type="scientific">Ruminococcus flavefaciens</name>
    <dbReference type="NCBI Taxonomy" id="1265"/>
    <lineage>
        <taxon>Bacteria</taxon>
        <taxon>Bacillati</taxon>
        <taxon>Bacillota</taxon>
        <taxon>Clostridia</taxon>
        <taxon>Eubacteriales</taxon>
        <taxon>Oscillospiraceae</taxon>
        <taxon>Ruminococcus</taxon>
    </lineage>
</organism>
<dbReference type="InterPro" id="IPR059000">
    <property type="entry name" value="ATPase_P-type_domA"/>
</dbReference>
<dbReference type="InterPro" id="IPR023299">
    <property type="entry name" value="ATPase_P-typ_cyto_dom_N"/>
</dbReference>
<dbReference type="RefSeq" id="WP_181380193.1">
    <property type="nucleotide sequence ID" value="NZ_QGDI01000001.1"/>
</dbReference>
<evidence type="ECO:0000313" key="15">
    <source>
        <dbReference type="Proteomes" id="UP000245720"/>
    </source>
</evidence>
<accession>A0A315Y412</accession>
<dbReference type="SUPFAM" id="SSF55008">
    <property type="entry name" value="HMA, heavy metal-associated domain"/>
    <property type="match status" value="2"/>
</dbReference>
<dbReference type="InterPro" id="IPR023214">
    <property type="entry name" value="HAD_sf"/>
</dbReference>
<dbReference type="EC" id="7.2.2.21" evidence="9"/>
<dbReference type="PROSITE" id="PS50846">
    <property type="entry name" value="HMA_2"/>
    <property type="match status" value="2"/>
</dbReference>
<dbReference type="Gene3D" id="3.40.1110.10">
    <property type="entry name" value="Calcium-transporting ATPase, cytoplasmic domain N"/>
    <property type="match status" value="1"/>
</dbReference>
<feature type="transmembrane region" description="Helical" evidence="11">
    <location>
        <begin position="486"/>
        <end position="511"/>
    </location>
</feature>
<keyword evidence="5 11" id="KW-0547">Nucleotide-binding</keyword>
<evidence type="ECO:0000256" key="4">
    <source>
        <dbReference type="ARBA" id="ARBA00022692"/>
    </source>
</evidence>
<dbReference type="SUPFAM" id="SSF81665">
    <property type="entry name" value="Calcium ATPase, transmembrane domain M"/>
    <property type="match status" value="1"/>
</dbReference>
<gene>
    <name evidence="14" type="ORF">IE37_00308</name>
</gene>
<keyword evidence="4 11" id="KW-0812">Transmembrane</keyword>
<dbReference type="NCBIfam" id="TIGR01494">
    <property type="entry name" value="ATPase_P-type"/>
    <property type="match status" value="1"/>
</dbReference>
<dbReference type="NCBIfam" id="TIGR01525">
    <property type="entry name" value="ATPase-IB_hvy"/>
    <property type="match status" value="1"/>
</dbReference>
<dbReference type="InterPro" id="IPR001757">
    <property type="entry name" value="P_typ_ATPase"/>
</dbReference>
<dbReference type="CDD" id="cd00371">
    <property type="entry name" value="HMA"/>
    <property type="match status" value="2"/>
</dbReference>
<dbReference type="PROSITE" id="PS01229">
    <property type="entry name" value="COF_2"/>
    <property type="match status" value="1"/>
</dbReference>
<feature type="transmembrane region" description="Helical" evidence="11">
    <location>
        <begin position="788"/>
        <end position="808"/>
    </location>
</feature>
<dbReference type="Pfam" id="PF00403">
    <property type="entry name" value="HMA"/>
    <property type="match status" value="2"/>
</dbReference>
<dbReference type="InterPro" id="IPR023298">
    <property type="entry name" value="ATPase_P-typ_TM_dom_sf"/>
</dbReference>
<keyword evidence="6 11" id="KW-0067">ATP-binding</keyword>
<reference evidence="14 15" key="1">
    <citation type="submission" date="2018-05" db="EMBL/GenBank/DDBJ databases">
        <title>The Hungate 1000. A catalogue of reference genomes from the rumen microbiome.</title>
        <authorList>
            <person name="Kelly W."/>
        </authorList>
    </citation>
    <scope>NUCLEOTIDE SEQUENCE [LARGE SCALE GENOMIC DNA]</scope>
    <source>
        <strain evidence="14 15">SAb67</strain>
    </source>
</reference>
<keyword evidence="3" id="KW-0104">Cadmium</keyword>
<dbReference type="InterPro" id="IPR036163">
    <property type="entry name" value="HMA_dom_sf"/>
</dbReference>
<dbReference type="Gene3D" id="3.40.50.1000">
    <property type="entry name" value="HAD superfamily/HAD-like"/>
    <property type="match status" value="1"/>
</dbReference>
<dbReference type="SUPFAM" id="SSF56784">
    <property type="entry name" value="HAD-like"/>
    <property type="match status" value="1"/>
</dbReference>
<keyword evidence="11" id="KW-1003">Cell membrane</keyword>
<dbReference type="InterPro" id="IPR036412">
    <property type="entry name" value="HAD-like_sf"/>
</dbReference>
<protein>
    <recommendedName>
        <fullName evidence="9">Cd(2+)-exporting ATPase</fullName>
        <ecNumber evidence="9">7.2.2.21</ecNumber>
    </recommendedName>
</protein>
<keyword evidence="11" id="KW-0479">Metal-binding</keyword>
<feature type="domain" description="HMA" evidence="13">
    <location>
        <begin position="132"/>
        <end position="194"/>
    </location>
</feature>
<dbReference type="SUPFAM" id="SSF81653">
    <property type="entry name" value="Calcium ATPase, transduction domain A"/>
    <property type="match status" value="1"/>
</dbReference>
<dbReference type="PANTHER" id="PTHR48085:SF5">
    <property type="entry name" value="CADMIUM_ZINC-TRANSPORTING ATPASE HMA4-RELATED"/>
    <property type="match status" value="1"/>
</dbReference>
<comment type="catalytic activity">
    <reaction evidence="10">
        <text>Cd(2+)(in) + ATP + H2O = Cd(2+)(out) + ADP + phosphate + H(+)</text>
        <dbReference type="Rhea" id="RHEA:12132"/>
        <dbReference type="ChEBI" id="CHEBI:15377"/>
        <dbReference type="ChEBI" id="CHEBI:15378"/>
        <dbReference type="ChEBI" id="CHEBI:30616"/>
        <dbReference type="ChEBI" id="CHEBI:43474"/>
        <dbReference type="ChEBI" id="CHEBI:48775"/>
        <dbReference type="ChEBI" id="CHEBI:456216"/>
        <dbReference type="EC" id="7.2.2.21"/>
    </reaction>
</comment>
<dbReference type="GO" id="GO:0008551">
    <property type="term" value="F:P-type cadmium transporter activity"/>
    <property type="evidence" value="ECO:0007669"/>
    <property type="project" value="UniProtKB-EC"/>
</dbReference>
<evidence type="ECO:0000256" key="10">
    <source>
        <dbReference type="ARBA" id="ARBA00049338"/>
    </source>
</evidence>